<comment type="caution">
    <text evidence="1">The sequence shown here is derived from an EMBL/GenBank/DDBJ whole genome shotgun (WGS) entry which is preliminary data.</text>
</comment>
<reference evidence="1 2" key="1">
    <citation type="submission" date="2018-08" db="EMBL/GenBank/DDBJ databases">
        <title>Genome and evolution of the arbuscular mycorrhizal fungus Diversispora epigaea (formerly Glomus versiforme) and its bacterial endosymbionts.</title>
        <authorList>
            <person name="Sun X."/>
            <person name="Fei Z."/>
            <person name="Harrison M."/>
        </authorList>
    </citation>
    <scope>NUCLEOTIDE SEQUENCE [LARGE SCALE GENOMIC DNA]</scope>
    <source>
        <strain evidence="1 2">IT104</strain>
    </source>
</reference>
<dbReference type="Proteomes" id="UP000266861">
    <property type="component" value="Unassembled WGS sequence"/>
</dbReference>
<proteinExistence type="predicted"/>
<sequence length="70" mass="8242">MRKLSCYTTYGIEFVFPKNSNLVTKKVPLCYMFYPILFFYLQDSIKKNLNSLSFTTVFPHQSRSVTTVFP</sequence>
<dbReference type="AlphaFoldDB" id="A0A397H9V4"/>
<gene>
    <name evidence="1" type="ORF">Glove_360g85</name>
</gene>
<keyword evidence="2" id="KW-1185">Reference proteome</keyword>
<dbReference type="EMBL" id="PQFF01000327">
    <property type="protein sequence ID" value="RHZ59895.1"/>
    <property type="molecule type" value="Genomic_DNA"/>
</dbReference>
<accession>A0A397H9V4</accession>
<name>A0A397H9V4_9GLOM</name>
<evidence type="ECO:0000313" key="1">
    <source>
        <dbReference type="EMBL" id="RHZ59895.1"/>
    </source>
</evidence>
<organism evidence="1 2">
    <name type="scientific">Diversispora epigaea</name>
    <dbReference type="NCBI Taxonomy" id="1348612"/>
    <lineage>
        <taxon>Eukaryota</taxon>
        <taxon>Fungi</taxon>
        <taxon>Fungi incertae sedis</taxon>
        <taxon>Mucoromycota</taxon>
        <taxon>Glomeromycotina</taxon>
        <taxon>Glomeromycetes</taxon>
        <taxon>Diversisporales</taxon>
        <taxon>Diversisporaceae</taxon>
        <taxon>Diversispora</taxon>
    </lineage>
</organism>
<protein>
    <submittedName>
        <fullName evidence="1">Uncharacterized protein</fullName>
    </submittedName>
</protein>
<evidence type="ECO:0000313" key="2">
    <source>
        <dbReference type="Proteomes" id="UP000266861"/>
    </source>
</evidence>